<dbReference type="AlphaFoldDB" id="A0AB34J025"/>
<feature type="region of interest" description="Disordered" evidence="1">
    <location>
        <begin position="1"/>
        <end position="55"/>
    </location>
</feature>
<evidence type="ECO:0000313" key="2">
    <source>
        <dbReference type="EMBL" id="KAL1510858.1"/>
    </source>
</evidence>
<gene>
    <name evidence="2" type="ORF">AB1Y20_005691</name>
</gene>
<reference evidence="2 3" key="1">
    <citation type="journal article" date="2024" name="Science">
        <title>Giant polyketide synthase enzymes in the biosynthesis of giant marine polyether toxins.</title>
        <authorList>
            <person name="Fallon T.R."/>
            <person name="Shende V.V."/>
            <person name="Wierzbicki I.H."/>
            <person name="Pendleton A.L."/>
            <person name="Watervoot N.F."/>
            <person name="Auber R.P."/>
            <person name="Gonzalez D.J."/>
            <person name="Wisecaver J.H."/>
            <person name="Moore B.S."/>
        </authorList>
    </citation>
    <scope>NUCLEOTIDE SEQUENCE [LARGE SCALE GENOMIC DNA]</scope>
    <source>
        <strain evidence="2 3">12B1</strain>
    </source>
</reference>
<keyword evidence="3" id="KW-1185">Reference proteome</keyword>
<organism evidence="2 3">
    <name type="scientific">Prymnesium parvum</name>
    <name type="common">Toxic golden alga</name>
    <dbReference type="NCBI Taxonomy" id="97485"/>
    <lineage>
        <taxon>Eukaryota</taxon>
        <taxon>Haptista</taxon>
        <taxon>Haptophyta</taxon>
        <taxon>Prymnesiophyceae</taxon>
        <taxon>Prymnesiales</taxon>
        <taxon>Prymnesiaceae</taxon>
        <taxon>Prymnesium</taxon>
    </lineage>
</organism>
<feature type="compositionally biased region" description="Pro residues" evidence="1">
    <location>
        <begin position="11"/>
        <end position="24"/>
    </location>
</feature>
<dbReference type="Proteomes" id="UP001515480">
    <property type="component" value="Unassembled WGS sequence"/>
</dbReference>
<protein>
    <submittedName>
        <fullName evidence="2">Uncharacterized protein</fullName>
    </submittedName>
</protein>
<comment type="caution">
    <text evidence="2">The sequence shown here is derived from an EMBL/GenBank/DDBJ whole genome shotgun (WGS) entry which is preliminary data.</text>
</comment>
<evidence type="ECO:0000313" key="3">
    <source>
        <dbReference type="Proteomes" id="UP001515480"/>
    </source>
</evidence>
<accession>A0AB34J025</accession>
<dbReference type="EMBL" id="JBGBPQ010000014">
    <property type="protein sequence ID" value="KAL1510858.1"/>
    <property type="molecule type" value="Genomic_DNA"/>
</dbReference>
<evidence type="ECO:0000256" key="1">
    <source>
        <dbReference type="SAM" id="MobiDB-lite"/>
    </source>
</evidence>
<name>A0AB34J025_PRYPA</name>
<proteinExistence type="predicted"/>
<sequence length="205" mass="22807">MELSWGKVVLQPPPRPGFIPPPAPRTAHASELPLVRSHRRPVSRTPAGRAAVPYGVGGKLETDHIAEYKPLPGTQARRREEGAFNAMGTTVGWAPHQPNRPGSTRAVYNPVSHETALYTFTTAGGVERVNARGDQLLREKAARDREDGSWYGRRKGVVEFVDRTHFYAVNANEQFLRTCNQNEHAFHPQKGALSHWMDAALRDKS</sequence>